<dbReference type="AlphaFoldDB" id="F0WAL5"/>
<proteinExistence type="predicted"/>
<reference evidence="1" key="1">
    <citation type="journal article" date="2011" name="PLoS Biol.">
        <title>Gene gain and loss during evolution of obligate parasitism in the white rust pathogen of Arabidopsis thaliana.</title>
        <authorList>
            <person name="Kemen E."/>
            <person name="Gardiner A."/>
            <person name="Schultz-Larsen T."/>
            <person name="Kemen A.C."/>
            <person name="Balmuth A.L."/>
            <person name="Robert-Seilaniantz A."/>
            <person name="Bailey K."/>
            <person name="Holub E."/>
            <person name="Studholme D.J."/>
            <person name="Maclean D."/>
            <person name="Jones J.D."/>
        </authorList>
    </citation>
    <scope>NUCLEOTIDE SEQUENCE</scope>
</reference>
<organism evidence="1">
    <name type="scientific">Albugo laibachii Nc14</name>
    <dbReference type="NCBI Taxonomy" id="890382"/>
    <lineage>
        <taxon>Eukaryota</taxon>
        <taxon>Sar</taxon>
        <taxon>Stramenopiles</taxon>
        <taxon>Oomycota</taxon>
        <taxon>Peronosporomycetes</taxon>
        <taxon>Albuginales</taxon>
        <taxon>Albuginaceae</taxon>
        <taxon>Albugo</taxon>
    </lineage>
</organism>
<dbReference type="EMBL" id="FR824091">
    <property type="protein sequence ID" value="CCA18186.1"/>
    <property type="molecule type" value="Genomic_DNA"/>
</dbReference>
<dbReference type="HOGENOM" id="CLU_1392407_0_0_1"/>
<sequence>MLTSVFDLMKVALATIRMGCNNIKNFLKGFWDSAMAREDMLEGIREENGPVVGTEAIVSVAEAEENVLVGACCASSTEKVGEKGSVLAFGKMGNGLMVALDDAASKNEENKGLASAADALLKECTLTPPPTQPMKEVMDREIAMVVQQKKEKEYCGGFYNRFMDFGHTLARIFVIGSDDLLVLREVQVCNHMVRPM</sequence>
<accession>F0WAL5</accession>
<evidence type="ECO:0000313" key="1">
    <source>
        <dbReference type="EMBL" id="CCA18186.1"/>
    </source>
</evidence>
<reference evidence="1" key="2">
    <citation type="submission" date="2011-02" db="EMBL/GenBank/DDBJ databases">
        <authorList>
            <person name="MacLean D."/>
        </authorList>
    </citation>
    <scope>NUCLEOTIDE SEQUENCE</scope>
</reference>
<protein>
    <submittedName>
        <fullName evidence="1">AlNc14C46G3739 protein</fullName>
    </submittedName>
</protein>
<name>F0WAL5_9STRA</name>
<gene>
    <name evidence="1" type="primary">AlNc14C46G3739</name>
    <name evidence="1" type="ORF">ALNC14_043290</name>
</gene>